<keyword evidence="1" id="KW-0812">Transmembrane</keyword>
<evidence type="ECO:0000313" key="4">
    <source>
        <dbReference type="Proteomes" id="UP000235598"/>
    </source>
</evidence>
<dbReference type="SUPFAM" id="SSF53474">
    <property type="entry name" value="alpha/beta-Hydrolases"/>
    <property type="match status" value="1"/>
</dbReference>
<dbReference type="AlphaFoldDB" id="A0A2N6VL87"/>
<dbReference type="InterPro" id="IPR029058">
    <property type="entry name" value="AB_hydrolase_fold"/>
</dbReference>
<dbReference type="Pfam" id="PF08840">
    <property type="entry name" value="BAAT_C"/>
    <property type="match status" value="1"/>
</dbReference>
<dbReference type="OrthoDB" id="8922993at2"/>
<feature type="transmembrane region" description="Helical" evidence="1">
    <location>
        <begin position="6"/>
        <end position="28"/>
    </location>
</feature>
<feature type="domain" description="BAAT/Acyl-CoA thioester hydrolase C-terminal" evidence="2">
    <location>
        <begin position="124"/>
        <end position="323"/>
    </location>
</feature>
<proteinExistence type="predicted"/>
<accession>A0A2N6VL87</accession>
<dbReference type="RefSeq" id="WP_102239497.1">
    <property type="nucleotide sequence ID" value="NZ_PNHK01000004.1"/>
</dbReference>
<comment type="caution">
    <text evidence="3">The sequence shown here is derived from an EMBL/GenBank/DDBJ whole genome shotgun (WGS) entry which is preliminary data.</text>
</comment>
<keyword evidence="1" id="KW-1133">Transmembrane helix</keyword>
<reference evidence="3 4" key="1">
    <citation type="submission" date="2017-09" db="EMBL/GenBank/DDBJ databases">
        <title>Bacterial strain isolated from the female urinary microbiota.</title>
        <authorList>
            <person name="Thomas-White K."/>
            <person name="Kumar N."/>
            <person name="Forster S."/>
            <person name="Putonti C."/>
            <person name="Lawley T."/>
            <person name="Wolfe A.J."/>
        </authorList>
    </citation>
    <scope>NUCLEOTIDE SEQUENCE [LARGE SCALE GENOMIC DNA]</scope>
    <source>
        <strain evidence="3 4">UMB1301</strain>
    </source>
</reference>
<dbReference type="GO" id="GO:0047617">
    <property type="term" value="F:fatty acyl-CoA hydrolase activity"/>
    <property type="evidence" value="ECO:0007669"/>
    <property type="project" value="TreeGrafter"/>
</dbReference>
<dbReference type="Proteomes" id="UP000235598">
    <property type="component" value="Unassembled WGS sequence"/>
</dbReference>
<evidence type="ECO:0000313" key="3">
    <source>
        <dbReference type="EMBL" id="PMD04859.1"/>
    </source>
</evidence>
<keyword evidence="3" id="KW-0378">Hydrolase</keyword>
<evidence type="ECO:0000256" key="1">
    <source>
        <dbReference type="SAM" id="Phobius"/>
    </source>
</evidence>
<protein>
    <submittedName>
        <fullName evidence="3">Acyl-CoA thioester hydrolase</fullName>
    </submittedName>
</protein>
<dbReference type="PANTHER" id="PTHR10824:SF4">
    <property type="entry name" value="ACYL-COENZYME A THIOESTERASE 1-LIKE"/>
    <property type="match status" value="1"/>
</dbReference>
<organism evidence="3 4">
    <name type="scientific">Brevibacterium paucivorans</name>
    <dbReference type="NCBI Taxonomy" id="170994"/>
    <lineage>
        <taxon>Bacteria</taxon>
        <taxon>Bacillati</taxon>
        <taxon>Actinomycetota</taxon>
        <taxon>Actinomycetes</taxon>
        <taxon>Micrococcales</taxon>
        <taxon>Brevibacteriaceae</taxon>
        <taxon>Brevibacterium</taxon>
    </lineage>
</organism>
<name>A0A2N6VL87_9MICO</name>
<dbReference type="PANTHER" id="PTHR10824">
    <property type="entry name" value="ACYL-COENZYME A THIOESTERASE-RELATED"/>
    <property type="match status" value="1"/>
</dbReference>
<dbReference type="EMBL" id="PNHK01000004">
    <property type="protein sequence ID" value="PMD04859.1"/>
    <property type="molecule type" value="Genomic_DNA"/>
</dbReference>
<dbReference type="GO" id="GO:0006631">
    <property type="term" value="P:fatty acid metabolic process"/>
    <property type="evidence" value="ECO:0007669"/>
    <property type="project" value="TreeGrafter"/>
</dbReference>
<dbReference type="InterPro" id="IPR014940">
    <property type="entry name" value="BAAT_C"/>
</dbReference>
<keyword evidence="1" id="KW-0472">Membrane</keyword>
<sequence>MKFLKWTGRIAGGVVLTLAVCGATIFGLRMYNTKKYPVTQASADLQDKNSYPTNDRIRPITGEYLNGFHFTPHKRSHKGTVVVYGGSEGSPAYEQAKALSEKGFEVLALYFFGQDNQKPSLAQVPLEQFNEVVEYAKNSIESPTPITVIGTSKGAEFTANLAAHGYPVDNLINFTPAHYSYSGLDFSSQKEQPSFTHNGEPVPFATFRSGNASVGMKMMWDMVTAYPPEYRPTYENAAEHAHDHAAIDLSSFDGNALFLAGDQDKMWQGEVAAKALAEQSPAFESVIYPGAGHLFVEDIESMGNGWQIMFGGTVDGNAKAANESMDLVIKKLSEWHADK</sequence>
<dbReference type="GO" id="GO:0006637">
    <property type="term" value="P:acyl-CoA metabolic process"/>
    <property type="evidence" value="ECO:0007669"/>
    <property type="project" value="TreeGrafter"/>
</dbReference>
<evidence type="ECO:0000259" key="2">
    <source>
        <dbReference type="Pfam" id="PF08840"/>
    </source>
</evidence>
<dbReference type="Gene3D" id="3.40.50.1820">
    <property type="entry name" value="alpha/beta hydrolase"/>
    <property type="match status" value="1"/>
</dbReference>
<gene>
    <name evidence="3" type="ORF">CJ199_10925</name>
</gene>